<name>E3I204_RHOVT</name>
<evidence type="ECO:0000259" key="8">
    <source>
        <dbReference type="PROSITE" id="PS51332"/>
    </source>
</evidence>
<dbReference type="PANTHER" id="PTHR43409:SF7">
    <property type="entry name" value="BLL1977 PROTEIN"/>
    <property type="match status" value="1"/>
</dbReference>
<keyword evidence="2" id="KW-0489">Methyltransferase</keyword>
<dbReference type="CDD" id="cd02068">
    <property type="entry name" value="radical_SAM_B12_BD"/>
    <property type="match status" value="1"/>
</dbReference>
<dbReference type="Gene3D" id="3.40.50.280">
    <property type="entry name" value="Cobalamin-binding domain"/>
    <property type="match status" value="1"/>
</dbReference>
<dbReference type="Proteomes" id="UP000001399">
    <property type="component" value="Chromosome"/>
</dbReference>
<dbReference type="GO" id="GO:0051539">
    <property type="term" value="F:4 iron, 4 sulfur cluster binding"/>
    <property type="evidence" value="ECO:0007669"/>
    <property type="project" value="UniProtKB-KW"/>
</dbReference>
<evidence type="ECO:0000256" key="7">
    <source>
        <dbReference type="ARBA" id="ARBA00023014"/>
    </source>
</evidence>
<dbReference type="InterPro" id="IPR023404">
    <property type="entry name" value="rSAM_horseshoe"/>
</dbReference>
<sequence>MKILFINPTFFDGDAFKNRYADYVNWIRGGNLYVAPFEPPLGLAYLTAYVKRLGHDVTLLDMQALMMDSEELARRLKSEKPDVIGITAMTPTLPAALRAADIARAQVPASTIVLGGVHPTLDPETVIAHPSVDFVIRGEGEEAFSQLLRALQSGGEGLGQVQGLCFRTGGGIHISEKAQLAENLDSIPGADYGAFPVERYIEHNSLLRTVRGISMIVSRGCPYNCSFCAVQQTMGRKWRFKSPAKVVDEVIRLRDDHGIEGVWFKDSIFNLKPAWTKEFCRLMIERKAGIEWQALTRINLLDEDELIMMKAAGLTQIDLGIESGSPKSLVRLNKKITVDQIKEKVALAKRHLRVFGFFMIGIPGEDEDDVRQTFDLAKSLELDRWSWSIYSPLPGSPLYDELIAEGRIKPFALEHTRVHFTEAYDGICAIPPARLKELYGEINEHFATRRLAAA</sequence>
<dbReference type="HOGENOM" id="CLU_021572_4_3_5"/>
<dbReference type="SUPFAM" id="SSF102114">
    <property type="entry name" value="Radical SAM enzymes"/>
    <property type="match status" value="1"/>
</dbReference>
<keyword evidence="3" id="KW-0808">Transferase</keyword>
<evidence type="ECO:0000256" key="1">
    <source>
        <dbReference type="ARBA" id="ARBA00001966"/>
    </source>
</evidence>
<keyword evidence="11" id="KW-1185">Reference proteome</keyword>
<dbReference type="OrthoDB" id="9801424at2"/>
<evidence type="ECO:0000313" key="11">
    <source>
        <dbReference type="Proteomes" id="UP000001399"/>
    </source>
</evidence>
<dbReference type="PROSITE" id="PS51918">
    <property type="entry name" value="RADICAL_SAM"/>
    <property type="match status" value="1"/>
</dbReference>
<dbReference type="PROSITE" id="PS51332">
    <property type="entry name" value="B12_BINDING"/>
    <property type="match status" value="1"/>
</dbReference>
<dbReference type="Pfam" id="PF02310">
    <property type="entry name" value="B12-binding"/>
    <property type="match status" value="1"/>
</dbReference>
<evidence type="ECO:0000256" key="5">
    <source>
        <dbReference type="ARBA" id="ARBA00022723"/>
    </source>
</evidence>
<dbReference type="SMART" id="SM00729">
    <property type="entry name" value="Elp3"/>
    <property type="match status" value="1"/>
</dbReference>
<dbReference type="InterPro" id="IPR006158">
    <property type="entry name" value="Cobalamin-bd"/>
</dbReference>
<dbReference type="GO" id="GO:0003824">
    <property type="term" value="F:catalytic activity"/>
    <property type="evidence" value="ECO:0007669"/>
    <property type="project" value="InterPro"/>
</dbReference>
<dbReference type="STRING" id="648757.Rvan_2078"/>
<gene>
    <name evidence="10" type="ordered locus">Rvan_2078</name>
</gene>
<dbReference type="InterPro" id="IPR058240">
    <property type="entry name" value="rSAM_sf"/>
</dbReference>
<feature type="domain" description="Radical SAM core" evidence="9">
    <location>
        <begin position="205"/>
        <end position="425"/>
    </location>
</feature>
<evidence type="ECO:0000313" key="10">
    <source>
        <dbReference type="EMBL" id="ADP71305.1"/>
    </source>
</evidence>
<comment type="cofactor">
    <cofactor evidence="1">
        <name>[4Fe-4S] cluster</name>
        <dbReference type="ChEBI" id="CHEBI:49883"/>
    </cofactor>
</comment>
<keyword evidence="5" id="KW-0479">Metal-binding</keyword>
<dbReference type="GO" id="GO:0046872">
    <property type="term" value="F:metal ion binding"/>
    <property type="evidence" value="ECO:0007669"/>
    <property type="project" value="UniProtKB-KW"/>
</dbReference>
<evidence type="ECO:0000256" key="6">
    <source>
        <dbReference type="ARBA" id="ARBA00023004"/>
    </source>
</evidence>
<keyword evidence="6" id="KW-0408">Iron</keyword>
<dbReference type="eggNOG" id="COG1032">
    <property type="taxonomic scope" value="Bacteria"/>
</dbReference>
<dbReference type="InterPro" id="IPR034466">
    <property type="entry name" value="Methyltransferase_Class_B"/>
</dbReference>
<dbReference type="SFLD" id="SFLDG01082">
    <property type="entry name" value="B12-binding_domain_containing"/>
    <property type="match status" value="1"/>
</dbReference>
<organism evidence="10 11">
    <name type="scientific">Rhodomicrobium vannielii (strain ATCC 17100 / DSM 162 / LMG 4299 / NCIMB 10020 / ATH 3.1.1)</name>
    <dbReference type="NCBI Taxonomy" id="648757"/>
    <lineage>
        <taxon>Bacteria</taxon>
        <taxon>Pseudomonadati</taxon>
        <taxon>Pseudomonadota</taxon>
        <taxon>Alphaproteobacteria</taxon>
        <taxon>Hyphomicrobiales</taxon>
        <taxon>Hyphomicrobiaceae</taxon>
        <taxon>Rhodomicrobium</taxon>
    </lineage>
</organism>
<dbReference type="SFLD" id="SFLDG01123">
    <property type="entry name" value="methyltransferase_(Class_B)"/>
    <property type="match status" value="1"/>
</dbReference>
<keyword evidence="4" id="KW-0949">S-adenosyl-L-methionine</keyword>
<proteinExistence type="predicted"/>
<dbReference type="InterPro" id="IPR006638">
    <property type="entry name" value="Elp3/MiaA/NifB-like_rSAM"/>
</dbReference>
<dbReference type="Pfam" id="PF04055">
    <property type="entry name" value="Radical_SAM"/>
    <property type="match status" value="1"/>
</dbReference>
<dbReference type="InterPro" id="IPR051198">
    <property type="entry name" value="BchE-like"/>
</dbReference>
<protein>
    <submittedName>
        <fullName evidence="10">Radical SAM domain protein</fullName>
    </submittedName>
</protein>
<dbReference type="InterPro" id="IPR007197">
    <property type="entry name" value="rSAM"/>
</dbReference>
<evidence type="ECO:0000256" key="3">
    <source>
        <dbReference type="ARBA" id="ARBA00022679"/>
    </source>
</evidence>
<dbReference type="CDD" id="cd01335">
    <property type="entry name" value="Radical_SAM"/>
    <property type="match status" value="1"/>
</dbReference>
<evidence type="ECO:0000256" key="2">
    <source>
        <dbReference type="ARBA" id="ARBA00022603"/>
    </source>
</evidence>
<dbReference type="InterPro" id="IPR036724">
    <property type="entry name" value="Cobalamin-bd_sf"/>
</dbReference>
<evidence type="ECO:0000256" key="4">
    <source>
        <dbReference type="ARBA" id="ARBA00022691"/>
    </source>
</evidence>
<dbReference type="SFLD" id="SFLDS00029">
    <property type="entry name" value="Radical_SAM"/>
    <property type="match status" value="1"/>
</dbReference>
<dbReference type="Gene3D" id="3.80.30.20">
    <property type="entry name" value="tm_1862 like domain"/>
    <property type="match status" value="1"/>
</dbReference>
<dbReference type="KEGG" id="rva:Rvan_2078"/>
<accession>E3I204</accession>
<evidence type="ECO:0000259" key="9">
    <source>
        <dbReference type="PROSITE" id="PS51918"/>
    </source>
</evidence>
<dbReference type="SUPFAM" id="SSF52242">
    <property type="entry name" value="Cobalamin (vitamin B12)-binding domain"/>
    <property type="match status" value="1"/>
</dbReference>
<keyword evidence="7" id="KW-0411">Iron-sulfur</keyword>
<feature type="domain" description="B12-binding" evidence="8">
    <location>
        <begin position="26"/>
        <end position="158"/>
    </location>
</feature>
<dbReference type="RefSeq" id="WP_013419688.1">
    <property type="nucleotide sequence ID" value="NC_014664.1"/>
</dbReference>
<dbReference type="AlphaFoldDB" id="E3I204"/>
<dbReference type="EMBL" id="CP002292">
    <property type="protein sequence ID" value="ADP71305.1"/>
    <property type="molecule type" value="Genomic_DNA"/>
</dbReference>
<dbReference type="PANTHER" id="PTHR43409">
    <property type="entry name" value="ANAEROBIC MAGNESIUM-PROTOPORPHYRIN IX MONOMETHYL ESTER CYCLASE-RELATED"/>
    <property type="match status" value="1"/>
</dbReference>
<reference evidence="11" key="1">
    <citation type="journal article" date="2011" name="J. Bacteriol.">
        <title>Genome sequences of eight morphologically diverse alphaproteobacteria.</title>
        <authorList>
            <consortium name="US DOE Joint Genome Institute"/>
            <person name="Brown P.J."/>
            <person name="Kysela D.T."/>
            <person name="Buechlein A."/>
            <person name="Hemmerich C."/>
            <person name="Brun Y.V."/>
        </authorList>
    </citation>
    <scope>NUCLEOTIDE SEQUENCE [LARGE SCALE GENOMIC DNA]</scope>
    <source>
        <strain evidence="11">ATCC 17100 / ATH 3.1.1 / DSM 162 / LMG 4299</strain>
    </source>
</reference>
<dbReference type="GO" id="GO:0031419">
    <property type="term" value="F:cobalamin binding"/>
    <property type="evidence" value="ECO:0007669"/>
    <property type="project" value="InterPro"/>
</dbReference>